<dbReference type="Proteomes" id="UP000051166">
    <property type="component" value="Unassembled WGS sequence"/>
</dbReference>
<dbReference type="AlphaFoldDB" id="A0A0R1V0X8"/>
<dbReference type="PATRIC" id="fig|1423801.4.peg.1363"/>
<sequence length="50" mass="5775">MRTPFYEAKSLTSISHIWFSSADNSANQSEDKKGKNEKHVKELLTLFLDM</sequence>
<dbReference type="STRING" id="1423801.FD50_GL001331"/>
<reference evidence="1 2" key="1">
    <citation type="journal article" date="2015" name="Genome Announc.">
        <title>Expanding the biotechnology potential of lactobacilli through comparative genomics of 213 strains and associated genera.</title>
        <authorList>
            <person name="Sun Z."/>
            <person name="Harris H.M."/>
            <person name="McCann A."/>
            <person name="Guo C."/>
            <person name="Argimon S."/>
            <person name="Zhang W."/>
            <person name="Yang X."/>
            <person name="Jeffery I.B."/>
            <person name="Cooney J.C."/>
            <person name="Kagawa T.F."/>
            <person name="Liu W."/>
            <person name="Song Y."/>
            <person name="Salvetti E."/>
            <person name="Wrobel A."/>
            <person name="Rasinkangas P."/>
            <person name="Parkhill J."/>
            <person name="Rea M.C."/>
            <person name="O'Sullivan O."/>
            <person name="Ritari J."/>
            <person name="Douillard F.P."/>
            <person name="Paul Ross R."/>
            <person name="Yang R."/>
            <person name="Briner A.E."/>
            <person name="Felis G.E."/>
            <person name="de Vos W.M."/>
            <person name="Barrangou R."/>
            <person name="Klaenhammer T.R."/>
            <person name="Caufield P.W."/>
            <person name="Cui Y."/>
            <person name="Zhang H."/>
            <person name="O'Toole P.W."/>
        </authorList>
    </citation>
    <scope>NUCLEOTIDE SEQUENCE [LARGE SCALE GENOMIC DNA]</scope>
    <source>
        <strain evidence="1 2">DSM 16230</strain>
    </source>
</reference>
<evidence type="ECO:0000313" key="2">
    <source>
        <dbReference type="Proteomes" id="UP000051166"/>
    </source>
</evidence>
<proteinExistence type="predicted"/>
<dbReference type="EMBL" id="AZFQ01000052">
    <property type="protein sequence ID" value="KRL97354.1"/>
    <property type="molecule type" value="Genomic_DNA"/>
</dbReference>
<organism evidence="1 2">
    <name type="scientific">Liquorilactobacillus satsumensis DSM 16230 = JCM 12392</name>
    <dbReference type="NCBI Taxonomy" id="1423801"/>
    <lineage>
        <taxon>Bacteria</taxon>
        <taxon>Bacillati</taxon>
        <taxon>Bacillota</taxon>
        <taxon>Bacilli</taxon>
        <taxon>Lactobacillales</taxon>
        <taxon>Lactobacillaceae</taxon>
        <taxon>Liquorilactobacillus</taxon>
    </lineage>
</organism>
<accession>A0A0R1V0X8</accession>
<evidence type="ECO:0000313" key="1">
    <source>
        <dbReference type="EMBL" id="KRL97354.1"/>
    </source>
</evidence>
<protein>
    <submittedName>
        <fullName evidence="1">Uncharacterized protein</fullName>
    </submittedName>
</protein>
<comment type="caution">
    <text evidence="1">The sequence shown here is derived from an EMBL/GenBank/DDBJ whole genome shotgun (WGS) entry which is preliminary data.</text>
</comment>
<name>A0A0R1V0X8_9LACO</name>
<keyword evidence="2" id="KW-1185">Reference proteome</keyword>
<gene>
    <name evidence="1" type="ORF">FD50_GL001331</name>
</gene>